<feature type="transmembrane region" description="Helical" evidence="13">
    <location>
        <begin position="31"/>
        <end position="54"/>
    </location>
</feature>
<reference evidence="14" key="2">
    <citation type="journal article" date="2021" name="PeerJ">
        <title>Extensive microbial diversity within the chicken gut microbiome revealed by metagenomics and culture.</title>
        <authorList>
            <person name="Gilroy R."/>
            <person name="Ravi A."/>
            <person name="Getino M."/>
            <person name="Pursley I."/>
            <person name="Horton D.L."/>
            <person name="Alikhan N.F."/>
            <person name="Baker D."/>
            <person name="Gharbi K."/>
            <person name="Hall N."/>
            <person name="Watson M."/>
            <person name="Adriaenssens E.M."/>
            <person name="Foster-Nyarko E."/>
            <person name="Jarju S."/>
            <person name="Secka A."/>
            <person name="Antonio M."/>
            <person name="Oren A."/>
            <person name="Chaudhuri R.R."/>
            <person name="La Ragione R."/>
            <person name="Hildebrand F."/>
            <person name="Pallen M.J."/>
        </authorList>
    </citation>
    <scope>NUCLEOTIDE SEQUENCE</scope>
    <source>
        <strain evidence="14">13766</strain>
    </source>
</reference>
<keyword evidence="8 13" id="KW-0812">Transmembrane</keyword>
<dbReference type="InterPro" id="IPR048279">
    <property type="entry name" value="MdtK-like"/>
</dbReference>
<comment type="caution">
    <text evidence="14">The sequence shown here is derived from an EMBL/GenBank/DDBJ whole genome shotgun (WGS) entry which is preliminary data.</text>
</comment>
<evidence type="ECO:0000256" key="3">
    <source>
        <dbReference type="ARBA" id="ARBA00010199"/>
    </source>
</evidence>
<evidence type="ECO:0000256" key="1">
    <source>
        <dbReference type="ARBA" id="ARBA00003408"/>
    </source>
</evidence>
<dbReference type="GO" id="GO:0015297">
    <property type="term" value="F:antiporter activity"/>
    <property type="evidence" value="ECO:0007669"/>
    <property type="project" value="UniProtKB-KW"/>
</dbReference>
<keyword evidence="7" id="KW-1003">Cell membrane</keyword>
<dbReference type="GO" id="GO:0005886">
    <property type="term" value="C:plasma membrane"/>
    <property type="evidence" value="ECO:0007669"/>
    <property type="project" value="UniProtKB-SubCell"/>
</dbReference>
<feature type="transmembrane region" description="Helical" evidence="13">
    <location>
        <begin position="66"/>
        <end position="90"/>
    </location>
</feature>
<gene>
    <name evidence="14" type="ORF">IAA84_12155</name>
</gene>
<evidence type="ECO:0000313" key="15">
    <source>
        <dbReference type="Proteomes" id="UP000824140"/>
    </source>
</evidence>
<dbReference type="EMBL" id="DVJN01000227">
    <property type="protein sequence ID" value="HIS93759.1"/>
    <property type="molecule type" value="Genomic_DNA"/>
</dbReference>
<feature type="transmembrane region" description="Helical" evidence="13">
    <location>
        <begin position="393"/>
        <end position="415"/>
    </location>
</feature>
<dbReference type="CDD" id="cd13138">
    <property type="entry name" value="MATE_yoeA_like"/>
    <property type="match status" value="1"/>
</dbReference>
<comment type="similarity">
    <text evidence="3">Belongs to the multi antimicrobial extrusion (MATE) (TC 2.A.66.1) family.</text>
</comment>
<keyword evidence="6" id="KW-0050">Antiport</keyword>
<feature type="transmembrane region" description="Helical" evidence="13">
    <location>
        <begin position="365"/>
        <end position="386"/>
    </location>
</feature>
<evidence type="ECO:0000256" key="6">
    <source>
        <dbReference type="ARBA" id="ARBA00022449"/>
    </source>
</evidence>
<protein>
    <recommendedName>
        <fullName evidence="4">Probable multidrug resistance protein NorM</fullName>
    </recommendedName>
    <alternativeName>
        <fullName evidence="12">Multidrug-efflux transporter</fullName>
    </alternativeName>
</protein>
<keyword evidence="11 13" id="KW-0472">Membrane</keyword>
<sequence length="461" mass="49773">MLRLKRGHTNYEMDMCTGPLVPKIIRYSLPLMLTGILQLLYNAADIIVVGRFVGDTALAAVSSTGSLINLIVNVFMGLSVGTSVIVARYYGAGDAANVSKTVHTSIGVSLVCGVIVMIFGMTAARELLIWMDSPPDVLDQATVYVRIYFAGMIPNMLYNFGAAILRAVGDTRRPLYYLTIAGIVNVILNVIFVTAFHMGVAGVAWATIISQAISMVLVMICLIRSNGAIHLDWRKIRIYRDKLAELARIGLPAGFQGAIFSISNVLIQSSINSFGSIAMAGNGAAANIEGFVYTAMNTFYQSCLAFTSQNVGARKFDAIGRILGACIIIVAIVGLVTGNLAYLFGHALVSIYSADPAVIEQGIERLSIVSTTYAICGVMDVFVGSLRGMGTSLLPMVVSMLGACGLRILWIYTIFAADHTLFMLYLSYPVSWLITAAVHFVCYLVIKRKLLRREGVELAHS</sequence>
<evidence type="ECO:0000256" key="8">
    <source>
        <dbReference type="ARBA" id="ARBA00022692"/>
    </source>
</evidence>
<evidence type="ECO:0000256" key="2">
    <source>
        <dbReference type="ARBA" id="ARBA00004651"/>
    </source>
</evidence>
<evidence type="ECO:0000256" key="5">
    <source>
        <dbReference type="ARBA" id="ARBA00022448"/>
    </source>
</evidence>
<feature type="transmembrane region" description="Helical" evidence="13">
    <location>
        <begin position="143"/>
        <end position="168"/>
    </location>
</feature>
<proteinExistence type="inferred from homology"/>
<evidence type="ECO:0000256" key="9">
    <source>
        <dbReference type="ARBA" id="ARBA00022989"/>
    </source>
</evidence>
<dbReference type="Pfam" id="PF01554">
    <property type="entry name" value="MatE"/>
    <property type="match status" value="2"/>
</dbReference>
<evidence type="ECO:0000256" key="4">
    <source>
        <dbReference type="ARBA" id="ARBA00020268"/>
    </source>
</evidence>
<dbReference type="Proteomes" id="UP000824140">
    <property type="component" value="Unassembled WGS sequence"/>
</dbReference>
<evidence type="ECO:0000256" key="13">
    <source>
        <dbReference type="SAM" id="Phobius"/>
    </source>
</evidence>
<evidence type="ECO:0000313" key="14">
    <source>
        <dbReference type="EMBL" id="HIS93759.1"/>
    </source>
</evidence>
<dbReference type="AlphaFoldDB" id="A0A9D1G2B8"/>
<dbReference type="PIRSF" id="PIRSF006603">
    <property type="entry name" value="DinF"/>
    <property type="match status" value="1"/>
</dbReference>
<dbReference type="GO" id="GO:0042910">
    <property type="term" value="F:xenobiotic transmembrane transporter activity"/>
    <property type="evidence" value="ECO:0007669"/>
    <property type="project" value="InterPro"/>
</dbReference>
<dbReference type="InterPro" id="IPR002528">
    <property type="entry name" value="MATE_fam"/>
</dbReference>
<feature type="transmembrane region" description="Helical" evidence="13">
    <location>
        <begin position="202"/>
        <end position="223"/>
    </location>
</feature>
<feature type="transmembrane region" description="Helical" evidence="13">
    <location>
        <begin position="102"/>
        <end position="123"/>
    </location>
</feature>
<accession>A0A9D1G2B8</accession>
<evidence type="ECO:0000256" key="11">
    <source>
        <dbReference type="ARBA" id="ARBA00023136"/>
    </source>
</evidence>
<evidence type="ECO:0000256" key="10">
    <source>
        <dbReference type="ARBA" id="ARBA00023065"/>
    </source>
</evidence>
<dbReference type="PANTHER" id="PTHR43298">
    <property type="entry name" value="MULTIDRUG RESISTANCE PROTEIN NORM-RELATED"/>
    <property type="match status" value="1"/>
</dbReference>
<evidence type="ECO:0000256" key="7">
    <source>
        <dbReference type="ARBA" id="ARBA00022475"/>
    </source>
</evidence>
<name>A0A9D1G2B8_9FIRM</name>
<feature type="transmembrane region" description="Helical" evidence="13">
    <location>
        <begin position="322"/>
        <end position="345"/>
    </location>
</feature>
<evidence type="ECO:0000256" key="12">
    <source>
        <dbReference type="ARBA" id="ARBA00031636"/>
    </source>
</evidence>
<feature type="transmembrane region" description="Helical" evidence="13">
    <location>
        <begin position="421"/>
        <end position="446"/>
    </location>
</feature>
<comment type="subcellular location">
    <subcellularLocation>
        <location evidence="2">Cell membrane</location>
        <topology evidence="2">Multi-pass membrane protein</topology>
    </subcellularLocation>
</comment>
<keyword evidence="10" id="KW-0406">Ion transport</keyword>
<reference evidence="14" key="1">
    <citation type="submission" date="2020-10" db="EMBL/GenBank/DDBJ databases">
        <authorList>
            <person name="Gilroy R."/>
        </authorList>
    </citation>
    <scope>NUCLEOTIDE SEQUENCE</scope>
    <source>
        <strain evidence="14">13766</strain>
    </source>
</reference>
<keyword evidence="5" id="KW-0813">Transport</keyword>
<dbReference type="PANTHER" id="PTHR43298:SF2">
    <property type="entry name" value="FMN_FAD EXPORTER YEEO-RELATED"/>
    <property type="match status" value="1"/>
</dbReference>
<dbReference type="GO" id="GO:0006811">
    <property type="term" value="P:monoatomic ion transport"/>
    <property type="evidence" value="ECO:0007669"/>
    <property type="project" value="UniProtKB-KW"/>
</dbReference>
<dbReference type="NCBIfam" id="TIGR00797">
    <property type="entry name" value="matE"/>
    <property type="match status" value="1"/>
</dbReference>
<comment type="function">
    <text evidence="1">Multidrug efflux pump.</text>
</comment>
<keyword evidence="9 13" id="KW-1133">Transmembrane helix</keyword>
<organism evidence="14 15">
    <name type="scientific">Candidatus Alectryocaccomicrobium excrementavium</name>
    <dbReference type="NCBI Taxonomy" id="2840668"/>
    <lineage>
        <taxon>Bacteria</taxon>
        <taxon>Bacillati</taxon>
        <taxon>Bacillota</taxon>
        <taxon>Clostridia</taxon>
        <taxon>Candidatus Alectryocaccomicrobium</taxon>
    </lineage>
</organism>
<dbReference type="InterPro" id="IPR050222">
    <property type="entry name" value="MATE_MdtK"/>
</dbReference>
<feature type="transmembrane region" description="Helical" evidence="13">
    <location>
        <begin position="175"/>
        <end position="196"/>
    </location>
</feature>